<sequence length="171" mass="19029">MISCQTVLGTIYLSMSGKNIRSETIETTEANLELSLFQALRRLQQDAEMHAKRLARFGGLSPVQLMILQVLASERQLTASALSKRVSLTPATLSGQLDRLAERGLLLRQRDDLDRRRQWLLLTDEGRALQQQAPSLLPPEFFARFSSLPDWEQHGIAAALLRAASICGSAE</sequence>
<dbReference type="GO" id="GO:0003677">
    <property type="term" value="F:DNA binding"/>
    <property type="evidence" value="ECO:0007669"/>
    <property type="project" value="UniProtKB-KW"/>
</dbReference>
<proteinExistence type="predicted"/>
<dbReference type="PANTHER" id="PTHR33164:SF89">
    <property type="entry name" value="MARR FAMILY REGULATORY PROTEIN"/>
    <property type="match status" value="1"/>
</dbReference>
<dbReference type="SMART" id="SM00347">
    <property type="entry name" value="HTH_MARR"/>
    <property type="match status" value="1"/>
</dbReference>
<evidence type="ECO:0000313" key="5">
    <source>
        <dbReference type="EMBL" id="SHG94907.1"/>
    </source>
</evidence>
<dbReference type="AlphaFoldDB" id="A0A1M5NZK6"/>
<dbReference type="GO" id="GO:0003700">
    <property type="term" value="F:DNA-binding transcription factor activity"/>
    <property type="evidence" value="ECO:0007669"/>
    <property type="project" value="InterPro"/>
</dbReference>
<keyword evidence="1" id="KW-0805">Transcription regulation</keyword>
<gene>
    <name evidence="5" type="ORF">SAMN02744645_1889</name>
</gene>
<dbReference type="GO" id="GO:0006950">
    <property type="term" value="P:response to stress"/>
    <property type="evidence" value="ECO:0007669"/>
    <property type="project" value="TreeGrafter"/>
</dbReference>
<dbReference type="PROSITE" id="PS50995">
    <property type="entry name" value="HTH_MARR_2"/>
    <property type="match status" value="1"/>
</dbReference>
<evidence type="ECO:0000259" key="4">
    <source>
        <dbReference type="PROSITE" id="PS50995"/>
    </source>
</evidence>
<dbReference type="InterPro" id="IPR000835">
    <property type="entry name" value="HTH_MarR-typ"/>
</dbReference>
<evidence type="ECO:0000256" key="3">
    <source>
        <dbReference type="ARBA" id="ARBA00023163"/>
    </source>
</evidence>
<reference evidence="5 6" key="1">
    <citation type="submission" date="2016-11" db="EMBL/GenBank/DDBJ databases">
        <authorList>
            <person name="Jaros S."/>
            <person name="Januszkiewicz K."/>
            <person name="Wedrychowicz H."/>
        </authorList>
    </citation>
    <scope>NUCLEOTIDE SEQUENCE [LARGE SCALE GENOMIC DNA]</scope>
    <source>
        <strain evidence="5 6">DSM 18231</strain>
    </source>
</reference>
<dbReference type="InterPro" id="IPR036388">
    <property type="entry name" value="WH-like_DNA-bd_sf"/>
</dbReference>
<name>A0A1M5NZK6_9GAMM</name>
<dbReference type="PROSITE" id="PS01117">
    <property type="entry name" value="HTH_MARR_1"/>
    <property type="match status" value="1"/>
</dbReference>
<dbReference type="Pfam" id="PF01047">
    <property type="entry name" value="MarR"/>
    <property type="match status" value="1"/>
</dbReference>
<dbReference type="EMBL" id="FQXA01000003">
    <property type="protein sequence ID" value="SHG94907.1"/>
    <property type="molecule type" value="Genomic_DNA"/>
</dbReference>
<keyword evidence="3" id="KW-0804">Transcription</keyword>
<evidence type="ECO:0000256" key="2">
    <source>
        <dbReference type="ARBA" id="ARBA00023125"/>
    </source>
</evidence>
<organism evidence="5 6">
    <name type="scientific">Stutzerimonas xanthomarina DSM 18231</name>
    <dbReference type="NCBI Taxonomy" id="1403346"/>
    <lineage>
        <taxon>Bacteria</taxon>
        <taxon>Pseudomonadati</taxon>
        <taxon>Pseudomonadota</taxon>
        <taxon>Gammaproteobacteria</taxon>
        <taxon>Pseudomonadales</taxon>
        <taxon>Pseudomonadaceae</taxon>
        <taxon>Stutzerimonas</taxon>
    </lineage>
</organism>
<evidence type="ECO:0000313" key="6">
    <source>
        <dbReference type="Proteomes" id="UP000184000"/>
    </source>
</evidence>
<dbReference type="SUPFAM" id="SSF46785">
    <property type="entry name" value="Winged helix' DNA-binding domain"/>
    <property type="match status" value="1"/>
</dbReference>
<dbReference type="InterPro" id="IPR039422">
    <property type="entry name" value="MarR/SlyA-like"/>
</dbReference>
<dbReference type="InterPro" id="IPR036390">
    <property type="entry name" value="WH_DNA-bd_sf"/>
</dbReference>
<dbReference type="PRINTS" id="PR00598">
    <property type="entry name" value="HTHMARR"/>
</dbReference>
<evidence type="ECO:0000256" key="1">
    <source>
        <dbReference type="ARBA" id="ARBA00023015"/>
    </source>
</evidence>
<dbReference type="InterPro" id="IPR023187">
    <property type="entry name" value="Tscrpt_reg_MarR-type_CS"/>
</dbReference>
<keyword evidence="2 5" id="KW-0238">DNA-binding</keyword>
<protein>
    <submittedName>
        <fullName evidence="5">DNA-binding transcriptional regulator, MarR family</fullName>
    </submittedName>
</protein>
<dbReference type="Gene3D" id="1.10.10.10">
    <property type="entry name" value="Winged helix-like DNA-binding domain superfamily/Winged helix DNA-binding domain"/>
    <property type="match status" value="1"/>
</dbReference>
<dbReference type="Proteomes" id="UP000184000">
    <property type="component" value="Unassembled WGS sequence"/>
</dbReference>
<dbReference type="PANTHER" id="PTHR33164">
    <property type="entry name" value="TRANSCRIPTIONAL REGULATOR, MARR FAMILY"/>
    <property type="match status" value="1"/>
</dbReference>
<accession>A0A1M5NZK6</accession>
<feature type="domain" description="HTH marR-type" evidence="4">
    <location>
        <begin position="29"/>
        <end position="165"/>
    </location>
</feature>